<comment type="caution">
    <text evidence="2">The sequence shown here is derived from an EMBL/GenBank/DDBJ whole genome shotgun (WGS) entry which is preliminary data.</text>
</comment>
<accession>A0A392P0L8</accession>
<keyword evidence="1" id="KW-0732">Signal</keyword>
<keyword evidence="3" id="KW-1185">Reference proteome</keyword>
<evidence type="ECO:0000313" key="2">
    <source>
        <dbReference type="EMBL" id="MCI05558.1"/>
    </source>
</evidence>
<organism evidence="2 3">
    <name type="scientific">Trifolium medium</name>
    <dbReference type="NCBI Taxonomy" id="97028"/>
    <lineage>
        <taxon>Eukaryota</taxon>
        <taxon>Viridiplantae</taxon>
        <taxon>Streptophyta</taxon>
        <taxon>Embryophyta</taxon>
        <taxon>Tracheophyta</taxon>
        <taxon>Spermatophyta</taxon>
        <taxon>Magnoliopsida</taxon>
        <taxon>eudicotyledons</taxon>
        <taxon>Gunneridae</taxon>
        <taxon>Pentapetalae</taxon>
        <taxon>rosids</taxon>
        <taxon>fabids</taxon>
        <taxon>Fabales</taxon>
        <taxon>Fabaceae</taxon>
        <taxon>Papilionoideae</taxon>
        <taxon>50 kb inversion clade</taxon>
        <taxon>NPAAA clade</taxon>
        <taxon>Hologalegina</taxon>
        <taxon>IRL clade</taxon>
        <taxon>Trifolieae</taxon>
        <taxon>Trifolium</taxon>
    </lineage>
</organism>
<reference evidence="2 3" key="1">
    <citation type="journal article" date="2018" name="Front. Plant Sci.">
        <title>Red Clover (Trifolium pratense) and Zigzag Clover (T. medium) - A Picture of Genomic Similarities and Differences.</title>
        <authorList>
            <person name="Dluhosova J."/>
            <person name="Istvanek J."/>
            <person name="Nedelnik J."/>
            <person name="Repkova J."/>
        </authorList>
    </citation>
    <scope>NUCLEOTIDE SEQUENCE [LARGE SCALE GENOMIC DNA]</scope>
    <source>
        <strain evidence="3">cv. 10/8</strain>
        <tissue evidence="2">Leaf</tissue>
    </source>
</reference>
<proteinExistence type="predicted"/>
<evidence type="ECO:0000256" key="1">
    <source>
        <dbReference type="SAM" id="SignalP"/>
    </source>
</evidence>
<protein>
    <recommendedName>
        <fullName evidence="4">Secreted protein</fullName>
    </recommendedName>
</protein>
<name>A0A392P0L8_9FABA</name>
<dbReference type="AlphaFoldDB" id="A0A392P0L8"/>
<feature type="signal peptide" evidence="1">
    <location>
        <begin position="1"/>
        <end position="31"/>
    </location>
</feature>
<dbReference type="Proteomes" id="UP000265520">
    <property type="component" value="Unassembled WGS sequence"/>
</dbReference>
<sequence>MAWSSALLRPPFLPAFCGWWFVVVFFRSTVSAPTCWSRGGMVCRYGVVWSSGDGGVGRFLRRFGSGQCFRRGYGFLFAYGGWVAGCGRCEGLVQIGWGVVLMVSMLLEDADDVLWILILSLLMVSKSAEIC</sequence>
<dbReference type="EMBL" id="LXQA010059028">
    <property type="protein sequence ID" value="MCI05558.1"/>
    <property type="molecule type" value="Genomic_DNA"/>
</dbReference>
<evidence type="ECO:0000313" key="3">
    <source>
        <dbReference type="Proteomes" id="UP000265520"/>
    </source>
</evidence>
<feature type="chain" id="PRO_5017343646" description="Secreted protein" evidence="1">
    <location>
        <begin position="32"/>
        <end position="131"/>
    </location>
</feature>
<feature type="non-terminal residue" evidence="2">
    <location>
        <position position="131"/>
    </location>
</feature>
<evidence type="ECO:0008006" key="4">
    <source>
        <dbReference type="Google" id="ProtNLM"/>
    </source>
</evidence>